<sequence length="201" mass="23294">MDFSDIYQRMKFEAYEISADERTQLTDYLKSAESISHAESHAGLLVFCYSSEPTPENIELVRKFLARHVEDYTRSAAVTGLYRIWKQGDTSDIEDLLGLLALWSVETRHNTSIVAIGCAFLLMHRLQDRRLSLALGRLLETLHEAVMQDNDLAVGLFIHACWSAYDNWAQINRQRRAHFDAIEEALPIYWDRQKYLLEPIN</sequence>
<evidence type="ECO:0008006" key="3">
    <source>
        <dbReference type="Google" id="ProtNLM"/>
    </source>
</evidence>
<keyword evidence="2" id="KW-1185">Reference proteome</keyword>
<evidence type="ECO:0000313" key="2">
    <source>
        <dbReference type="Proteomes" id="UP001433071"/>
    </source>
</evidence>
<dbReference type="Proteomes" id="UP001433071">
    <property type="component" value="Unassembled WGS sequence"/>
</dbReference>
<evidence type="ECO:0000313" key="1">
    <source>
        <dbReference type="EMBL" id="MER9404979.1"/>
    </source>
</evidence>
<comment type="caution">
    <text evidence="1">The sequence shown here is derived from an EMBL/GenBank/DDBJ whole genome shotgun (WGS) entry which is preliminary data.</text>
</comment>
<name>A0ABV1YZ74_9HYPH</name>
<reference evidence="1 2" key="1">
    <citation type="journal article" date="2024" name="Proc. Natl. Acad. Sci. U.S.A.">
        <title>The evolutionary genomics of adaptation to stress in wild rhizobium bacteria.</title>
        <authorList>
            <person name="Kehlet-Delgado H."/>
            <person name="Montoya A.P."/>
            <person name="Jensen K.T."/>
            <person name="Wendlandt C.E."/>
            <person name="Dexheimer C."/>
            <person name="Roberts M."/>
            <person name="Torres Martinez L."/>
            <person name="Friesen M.L."/>
            <person name="Griffitts J.S."/>
            <person name="Porter S.S."/>
        </authorList>
    </citation>
    <scope>NUCLEOTIDE SEQUENCE [LARGE SCALE GENOMIC DNA]</scope>
    <source>
        <strain evidence="1 2">M0641</strain>
    </source>
</reference>
<proteinExistence type="predicted"/>
<gene>
    <name evidence="1" type="ORF">NKI36_13065</name>
</gene>
<organism evidence="1 2">
    <name type="scientific">Mesorhizobium caraganae</name>
    <dbReference type="NCBI Taxonomy" id="483206"/>
    <lineage>
        <taxon>Bacteria</taxon>
        <taxon>Pseudomonadati</taxon>
        <taxon>Pseudomonadota</taxon>
        <taxon>Alphaproteobacteria</taxon>
        <taxon>Hyphomicrobiales</taxon>
        <taxon>Phyllobacteriaceae</taxon>
        <taxon>Mesorhizobium</taxon>
    </lineage>
</organism>
<dbReference type="RefSeq" id="WP_352557967.1">
    <property type="nucleotide sequence ID" value="NZ_JAMYQB010000009.1"/>
</dbReference>
<protein>
    <recommendedName>
        <fullName evidence="3">HEAT repeat domain-containing protein</fullName>
    </recommendedName>
</protein>
<dbReference type="EMBL" id="JAMYQB010000009">
    <property type="protein sequence ID" value="MER9404979.1"/>
    <property type="molecule type" value="Genomic_DNA"/>
</dbReference>
<accession>A0ABV1YZ74</accession>